<dbReference type="HOGENOM" id="CLU_048602_1_2_1"/>
<keyword evidence="5 10" id="KW-0999">Mitochondrion inner membrane</keyword>
<comment type="subcellular location">
    <subcellularLocation>
        <location evidence="1 10">Mitochondrion inner membrane</location>
    </subcellularLocation>
</comment>
<evidence type="ECO:0000256" key="1">
    <source>
        <dbReference type="ARBA" id="ARBA00004273"/>
    </source>
</evidence>
<keyword evidence="3 10" id="KW-0349">Heme</keyword>
<dbReference type="Proteomes" id="UP000005666">
    <property type="component" value="Chromosome 14"/>
</dbReference>
<evidence type="ECO:0000256" key="5">
    <source>
        <dbReference type="ARBA" id="ARBA00022792"/>
    </source>
</evidence>
<organism evidence="11 12">
    <name type="scientific">Tetrapisispora phaffii (strain ATCC 24235 / CBS 4417 / NBRC 1672 / NRRL Y-8282 / UCD 70-5)</name>
    <name type="common">Yeast</name>
    <name type="synonym">Fabospora phaffii</name>
    <dbReference type="NCBI Taxonomy" id="1071381"/>
    <lineage>
        <taxon>Eukaryota</taxon>
        <taxon>Fungi</taxon>
        <taxon>Dikarya</taxon>
        <taxon>Ascomycota</taxon>
        <taxon>Saccharomycotina</taxon>
        <taxon>Saccharomycetes</taxon>
        <taxon>Saccharomycetales</taxon>
        <taxon>Saccharomycetaceae</taxon>
        <taxon>Tetrapisispora</taxon>
    </lineage>
</organism>
<sequence>MGDDNSKDKSTSSSWMGYIWNTGGSTTQGMATVDEQSKCPVNHGNIIKPNVGGCPVDHPNIKVMPPDAKCPVDDDARKIWLQKQALQPALLHDVECSSDEIPQTPVYKTDVKLPDEREVSSIPRTGHGSNWIYPSEKQFYEAMIRKKWNPEADDMKTVVPLHNSVNERVWNCIKNWETAEENDLKLTSFKGDAKKVTPRAWIRSNILGLSKPFDRHDWTINRNGKEIDYVIDFYSTDDDDGKKNPNATPSIYLDVRPKLNSIEGIKMRVMKSLAFQKNE</sequence>
<dbReference type="GeneID" id="11530501"/>
<dbReference type="PROSITE" id="PS00822">
    <property type="entry name" value="CYTO_HEME_LYASE_2"/>
    <property type="match status" value="1"/>
</dbReference>
<comment type="function">
    <text evidence="10">Lyase that catalyzes the covalent linking of the heme group to the cytochrome C apoprotein to produce the mature functional cytochrome.</text>
</comment>
<reference evidence="11 12" key="1">
    <citation type="journal article" date="2011" name="Proc. Natl. Acad. Sci. U.S.A.">
        <title>Evolutionary erosion of yeast sex chromosomes by mating-type switching accidents.</title>
        <authorList>
            <person name="Gordon J.L."/>
            <person name="Armisen D."/>
            <person name="Proux-Wera E."/>
            <person name="Oheigeartaigh S.S."/>
            <person name="Byrne K.P."/>
            <person name="Wolfe K.H."/>
        </authorList>
    </citation>
    <scope>NUCLEOTIDE SEQUENCE [LARGE SCALE GENOMIC DNA]</scope>
    <source>
        <strain evidence="12">ATCC 24235 / CBS 4417 / NBRC 1672 / NRRL Y-8282 / UCD 70-5</strain>
    </source>
</reference>
<evidence type="ECO:0000256" key="6">
    <source>
        <dbReference type="ARBA" id="ARBA00023004"/>
    </source>
</evidence>
<keyword evidence="9 10" id="KW-0456">Lyase</keyword>
<keyword evidence="6 10" id="KW-0408">Iron</keyword>
<gene>
    <name evidence="11" type="primary">TPHA0N01700</name>
    <name evidence="11" type="ordered locus">TPHA_0N01700</name>
</gene>
<evidence type="ECO:0000313" key="12">
    <source>
        <dbReference type="Proteomes" id="UP000005666"/>
    </source>
</evidence>
<name>G8C1C3_TETPH</name>
<protein>
    <recommendedName>
        <fullName evidence="10">Holocytochrome c-type synthase</fullName>
        <ecNumber evidence="10">4.4.1.17</ecNumber>
    </recommendedName>
</protein>
<dbReference type="AlphaFoldDB" id="G8C1C3"/>
<dbReference type="PANTHER" id="PTHR12743">
    <property type="entry name" value="CYTOCHROME C1 HEME LYASE"/>
    <property type="match status" value="1"/>
</dbReference>
<keyword evidence="12" id="KW-1185">Reference proteome</keyword>
<comment type="similarity">
    <text evidence="2 10">Belongs to the cytochrome c-type heme lyase family.</text>
</comment>
<dbReference type="GO" id="GO:0005758">
    <property type="term" value="C:mitochondrial intermembrane space"/>
    <property type="evidence" value="ECO:0007669"/>
    <property type="project" value="EnsemblFungi"/>
</dbReference>
<keyword evidence="4 10" id="KW-0479">Metal-binding</keyword>
<dbReference type="EC" id="4.4.1.17" evidence="10"/>
<evidence type="ECO:0000256" key="10">
    <source>
        <dbReference type="RuleBase" id="RU363130"/>
    </source>
</evidence>
<evidence type="ECO:0000313" key="11">
    <source>
        <dbReference type="EMBL" id="CCE65951.1"/>
    </source>
</evidence>
<accession>G8C1C3</accession>
<proteinExistence type="inferred from homology"/>
<keyword evidence="7 10" id="KW-0496">Mitochondrion</keyword>
<dbReference type="STRING" id="1071381.G8C1C3"/>
<dbReference type="PROSITE" id="PS00821">
    <property type="entry name" value="CYTO_HEME_LYASE_1"/>
    <property type="match status" value="1"/>
</dbReference>
<dbReference type="RefSeq" id="XP_003688385.1">
    <property type="nucleotide sequence ID" value="XM_003688337.1"/>
</dbReference>
<dbReference type="KEGG" id="tpf:TPHA_0N01700"/>
<dbReference type="PANTHER" id="PTHR12743:SF0">
    <property type="entry name" value="HOLOCYTOCHROME C-TYPE SYNTHASE"/>
    <property type="match status" value="1"/>
</dbReference>
<dbReference type="InterPro" id="IPR000511">
    <property type="entry name" value="Holocyt_c/c1_synthase"/>
</dbReference>
<evidence type="ECO:0000256" key="9">
    <source>
        <dbReference type="ARBA" id="ARBA00023239"/>
    </source>
</evidence>
<evidence type="ECO:0000256" key="8">
    <source>
        <dbReference type="ARBA" id="ARBA00023136"/>
    </source>
</evidence>
<evidence type="ECO:0000256" key="2">
    <source>
        <dbReference type="ARBA" id="ARBA00007255"/>
    </source>
</evidence>
<evidence type="ECO:0000256" key="4">
    <source>
        <dbReference type="ARBA" id="ARBA00022723"/>
    </source>
</evidence>
<dbReference type="Pfam" id="PF01265">
    <property type="entry name" value="Cyto_heme_lyase"/>
    <property type="match status" value="2"/>
</dbReference>
<evidence type="ECO:0000256" key="3">
    <source>
        <dbReference type="ARBA" id="ARBA00022617"/>
    </source>
</evidence>
<evidence type="ECO:0000256" key="7">
    <source>
        <dbReference type="ARBA" id="ARBA00023128"/>
    </source>
</evidence>
<keyword evidence="8 10" id="KW-0472">Membrane</keyword>
<dbReference type="eggNOG" id="KOG3996">
    <property type="taxonomic scope" value="Eukaryota"/>
</dbReference>
<dbReference type="GO" id="GO:0004408">
    <property type="term" value="F:holocytochrome-c synthase activity"/>
    <property type="evidence" value="ECO:0007669"/>
    <property type="project" value="UniProtKB-EC"/>
</dbReference>
<comment type="catalytic activity">
    <reaction evidence="10">
        <text>holo-[cytochrome c] = apo-[cytochrome c] + heme b</text>
        <dbReference type="Rhea" id="RHEA:22648"/>
        <dbReference type="Rhea" id="RHEA-COMP:10725"/>
        <dbReference type="Rhea" id="RHEA-COMP:10726"/>
        <dbReference type="ChEBI" id="CHEBI:29950"/>
        <dbReference type="ChEBI" id="CHEBI:60344"/>
        <dbReference type="ChEBI" id="CHEBI:83739"/>
        <dbReference type="EC" id="4.4.1.17"/>
    </reaction>
</comment>
<dbReference type="EMBL" id="HE612869">
    <property type="protein sequence ID" value="CCE65951.1"/>
    <property type="molecule type" value="Genomic_DNA"/>
</dbReference>
<dbReference type="GO" id="GO:0005743">
    <property type="term" value="C:mitochondrial inner membrane"/>
    <property type="evidence" value="ECO:0007669"/>
    <property type="project" value="UniProtKB-SubCell"/>
</dbReference>
<dbReference type="OMA" id="SCPVDHK"/>
<dbReference type="OrthoDB" id="4243at2759"/>
<dbReference type="GO" id="GO:0046872">
    <property type="term" value="F:metal ion binding"/>
    <property type="evidence" value="ECO:0007669"/>
    <property type="project" value="UniProtKB-KW"/>
</dbReference>